<accession>A0A9P6ERB2</accession>
<feature type="region of interest" description="Disordered" evidence="1">
    <location>
        <begin position="1"/>
        <end position="27"/>
    </location>
</feature>
<keyword evidence="3" id="KW-1185">Reference proteome</keyword>
<dbReference type="AlphaFoldDB" id="A0A9P6ERB2"/>
<organism evidence="2 3">
    <name type="scientific">Crepidotus variabilis</name>
    <dbReference type="NCBI Taxonomy" id="179855"/>
    <lineage>
        <taxon>Eukaryota</taxon>
        <taxon>Fungi</taxon>
        <taxon>Dikarya</taxon>
        <taxon>Basidiomycota</taxon>
        <taxon>Agaricomycotina</taxon>
        <taxon>Agaricomycetes</taxon>
        <taxon>Agaricomycetidae</taxon>
        <taxon>Agaricales</taxon>
        <taxon>Agaricineae</taxon>
        <taxon>Crepidotaceae</taxon>
        <taxon>Crepidotus</taxon>
    </lineage>
</organism>
<dbReference type="Proteomes" id="UP000807306">
    <property type="component" value="Unassembled WGS sequence"/>
</dbReference>
<protein>
    <submittedName>
        <fullName evidence="2">Uncharacterized protein</fullName>
    </submittedName>
</protein>
<proteinExistence type="predicted"/>
<evidence type="ECO:0000256" key="1">
    <source>
        <dbReference type="SAM" id="MobiDB-lite"/>
    </source>
</evidence>
<feature type="region of interest" description="Disordered" evidence="1">
    <location>
        <begin position="68"/>
        <end position="95"/>
    </location>
</feature>
<sequence length="95" mass="10885">MLSPLHSHPRQQFSDRPVRSEDRRQSSTNHFLLEETILLCSLGCAGNKTQIQRILDLEEYSRHLSLCGQQRTTAEDSSRSQHASVKKEKETPPNL</sequence>
<reference evidence="2" key="1">
    <citation type="submission" date="2020-11" db="EMBL/GenBank/DDBJ databases">
        <authorList>
            <consortium name="DOE Joint Genome Institute"/>
            <person name="Ahrendt S."/>
            <person name="Riley R."/>
            <person name="Andreopoulos W."/>
            <person name="Labutti K."/>
            <person name="Pangilinan J."/>
            <person name="Ruiz-Duenas F.J."/>
            <person name="Barrasa J.M."/>
            <person name="Sanchez-Garcia M."/>
            <person name="Camarero S."/>
            <person name="Miyauchi S."/>
            <person name="Serrano A."/>
            <person name="Linde D."/>
            <person name="Babiker R."/>
            <person name="Drula E."/>
            <person name="Ayuso-Fernandez I."/>
            <person name="Pacheco R."/>
            <person name="Padilla G."/>
            <person name="Ferreira P."/>
            <person name="Barriuso J."/>
            <person name="Kellner H."/>
            <person name="Castanera R."/>
            <person name="Alfaro M."/>
            <person name="Ramirez L."/>
            <person name="Pisabarro A.G."/>
            <person name="Kuo A."/>
            <person name="Tritt A."/>
            <person name="Lipzen A."/>
            <person name="He G."/>
            <person name="Yan M."/>
            <person name="Ng V."/>
            <person name="Cullen D."/>
            <person name="Martin F."/>
            <person name="Rosso M.-N."/>
            <person name="Henrissat B."/>
            <person name="Hibbett D."/>
            <person name="Martinez A.T."/>
            <person name="Grigoriev I.V."/>
        </authorList>
    </citation>
    <scope>NUCLEOTIDE SEQUENCE</scope>
    <source>
        <strain evidence="2">CBS 506.95</strain>
    </source>
</reference>
<feature type="compositionally biased region" description="Basic and acidic residues" evidence="1">
    <location>
        <begin position="16"/>
        <end position="25"/>
    </location>
</feature>
<feature type="compositionally biased region" description="Basic and acidic residues" evidence="1">
    <location>
        <begin position="73"/>
        <end position="95"/>
    </location>
</feature>
<gene>
    <name evidence="2" type="ORF">CPB83DRAFT_409886</name>
</gene>
<dbReference type="EMBL" id="MU157827">
    <property type="protein sequence ID" value="KAF9533811.1"/>
    <property type="molecule type" value="Genomic_DNA"/>
</dbReference>
<evidence type="ECO:0000313" key="2">
    <source>
        <dbReference type="EMBL" id="KAF9533811.1"/>
    </source>
</evidence>
<evidence type="ECO:0000313" key="3">
    <source>
        <dbReference type="Proteomes" id="UP000807306"/>
    </source>
</evidence>
<comment type="caution">
    <text evidence="2">The sequence shown here is derived from an EMBL/GenBank/DDBJ whole genome shotgun (WGS) entry which is preliminary data.</text>
</comment>
<name>A0A9P6ERB2_9AGAR</name>